<dbReference type="EMBL" id="BDSP01000073">
    <property type="protein sequence ID" value="GAX13791.1"/>
    <property type="molecule type" value="Genomic_DNA"/>
</dbReference>
<dbReference type="Proteomes" id="UP000198406">
    <property type="component" value="Unassembled WGS sequence"/>
</dbReference>
<keyword evidence="2" id="KW-0812">Transmembrane</keyword>
<evidence type="ECO:0000256" key="2">
    <source>
        <dbReference type="SAM" id="Phobius"/>
    </source>
</evidence>
<dbReference type="InterPro" id="IPR005046">
    <property type="entry name" value="DUF285"/>
</dbReference>
<reference evidence="3 4" key="1">
    <citation type="journal article" date="2015" name="Plant Cell">
        <title>Oil accumulation by the oleaginous diatom Fistulifera solaris as revealed by the genome and transcriptome.</title>
        <authorList>
            <person name="Tanaka T."/>
            <person name="Maeda Y."/>
            <person name="Veluchamy A."/>
            <person name="Tanaka M."/>
            <person name="Abida H."/>
            <person name="Marechal E."/>
            <person name="Bowler C."/>
            <person name="Muto M."/>
            <person name="Sunaga Y."/>
            <person name="Tanaka M."/>
            <person name="Yoshino T."/>
            <person name="Taniguchi T."/>
            <person name="Fukuda Y."/>
            <person name="Nemoto M."/>
            <person name="Matsumoto M."/>
            <person name="Wong P.S."/>
            <person name="Aburatani S."/>
            <person name="Fujibuchi W."/>
        </authorList>
    </citation>
    <scope>NUCLEOTIDE SEQUENCE [LARGE SCALE GENOMIC DNA]</scope>
    <source>
        <strain evidence="3 4">JPCC DA0580</strain>
    </source>
</reference>
<dbReference type="Pfam" id="PF03382">
    <property type="entry name" value="DUF285"/>
    <property type="match status" value="2"/>
</dbReference>
<dbReference type="AlphaFoldDB" id="A0A1Z5JJ50"/>
<feature type="transmembrane region" description="Helical" evidence="2">
    <location>
        <begin position="54"/>
        <end position="71"/>
    </location>
</feature>
<evidence type="ECO:0008006" key="5">
    <source>
        <dbReference type="Google" id="ProtNLM"/>
    </source>
</evidence>
<feature type="region of interest" description="Disordered" evidence="1">
    <location>
        <begin position="96"/>
        <end position="119"/>
    </location>
</feature>
<feature type="compositionally biased region" description="Polar residues" evidence="1">
    <location>
        <begin position="108"/>
        <end position="119"/>
    </location>
</feature>
<name>A0A1Z5JJ50_FISSO</name>
<dbReference type="OrthoDB" id="46591at2759"/>
<sequence>MRGNIQTQQSTEDDLVRRVQQLQIRAWKAQLQHLRTVVNGETEKKKQIIRRAELLGQILGSLFGIYLSWYFQAHLFGMMQNYYGGNSVSIEHTSLTPRDAAAPGTSPLDRSSQTQKTSFHPFTSTEELQAAVDEYLVRGHPSHTVSQVYGWPIGKWNVSAVTNFTALFSVDRNPNARSFNADLSSWDVSHATTMRKMFQGAQVFDQNLSSWNTSRVTDMSSLFQGAHRFNGSIADWDTSALTTMDRMFAGALVFQQNISAWNTERVTRMSLAFSQAYAFDQDLSAWKTSKVTNTQHMFFSATKFNGNVSTWDVAKVRTMHSMFRHAHHFNSSIGEWGVSLVHDMSSMFQEAKRFDQDLSQWSVVNLIRAPHMFKNQHCSEICVLGVTRFQEKPM</sequence>
<accession>A0A1Z5JJ50</accession>
<proteinExistence type="predicted"/>
<dbReference type="NCBIfam" id="TIGR02167">
    <property type="entry name" value="Liste_lipo_26"/>
    <property type="match status" value="2"/>
</dbReference>
<evidence type="ECO:0000313" key="4">
    <source>
        <dbReference type="Proteomes" id="UP000198406"/>
    </source>
</evidence>
<keyword evidence="2" id="KW-1133">Transmembrane helix</keyword>
<evidence type="ECO:0000313" key="3">
    <source>
        <dbReference type="EMBL" id="GAX13791.1"/>
    </source>
</evidence>
<dbReference type="InParanoid" id="A0A1Z5JJ50"/>
<protein>
    <recommendedName>
        <fullName evidence="5">BspA family leucine-rich repeat surface protein</fullName>
    </recommendedName>
</protein>
<keyword evidence="4" id="KW-1185">Reference proteome</keyword>
<gene>
    <name evidence="3" type="ORF">FisN_30Lh085</name>
</gene>
<keyword evidence="2" id="KW-0472">Membrane</keyword>
<evidence type="ECO:0000256" key="1">
    <source>
        <dbReference type="SAM" id="MobiDB-lite"/>
    </source>
</evidence>
<dbReference type="InterPro" id="IPR011889">
    <property type="entry name" value="Liste_lipo_26"/>
</dbReference>
<organism evidence="3 4">
    <name type="scientific">Fistulifera solaris</name>
    <name type="common">Oleaginous diatom</name>
    <dbReference type="NCBI Taxonomy" id="1519565"/>
    <lineage>
        <taxon>Eukaryota</taxon>
        <taxon>Sar</taxon>
        <taxon>Stramenopiles</taxon>
        <taxon>Ochrophyta</taxon>
        <taxon>Bacillariophyta</taxon>
        <taxon>Bacillariophyceae</taxon>
        <taxon>Bacillariophycidae</taxon>
        <taxon>Naviculales</taxon>
        <taxon>Naviculaceae</taxon>
        <taxon>Fistulifera</taxon>
    </lineage>
</organism>
<comment type="caution">
    <text evidence="3">The sequence shown here is derived from an EMBL/GenBank/DDBJ whole genome shotgun (WGS) entry which is preliminary data.</text>
</comment>